<organism evidence="3">
    <name type="scientific">invertebrate metagenome</name>
    <dbReference type="NCBI Taxonomy" id="1711999"/>
    <lineage>
        <taxon>unclassified sequences</taxon>
        <taxon>metagenomes</taxon>
        <taxon>organismal metagenomes</taxon>
    </lineage>
</organism>
<dbReference type="AlphaFoldDB" id="A0A2H9T8K3"/>
<reference evidence="3" key="1">
    <citation type="journal article" date="2017" name="Appl. Environ. Microbiol.">
        <title>Molecular characterization of an Endozoicomonas-like organism causing infection in king scallop Pecten maximus L.</title>
        <authorList>
            <person name="Cano I."/>
            <person name="van Aerle R."/>
            <person name="Ross S."/>
            <person name="Verner-Jeffreys D.W."/>
            <person name="Paley R.K."/>
            <person name="Rimmer G."/>
            <person name="Ryder D."/>
            <person name="Hooper P."/>
            <person name="Stone D."/>
            <person name="Feist S.W."/>
        </authorList>
    </citation>
    <scope>NUCLEOTIDE SEQUENCE</scope>
</reference>
<proteinExistence type="predicted"/>
<comment type="caution">
    <text evidence="3">The sequence shown here is derived from an EMBL/GenBank/DDBJ whole genome shotgun (WGS) entry which is preliminary data.</text>
</comment>
<feature type="domain" description="DUF2062" evidence="2">
    <location>
        <begin position="22"/>
        <end position="164"/>
    </location>
</feature>
<sequence length="174" mass="19741">MVNQLLQRFMPSRSALQKHRLLRFFGNSIHHKSLWYINRRSVSYAVFIGVFCGCLPIPFQMVLATAIAIALQSNLPLSVGLVWISNPVTMPAIFYFTYKVGCYILNIPVGTGLPEFTLQGIGAGLVHIWKPLCIGSLSTGVIVGLLSFVATRLYWRWMIIRHWKKRRLHAIQAN</sequence>
<name>A0A2H9T8K3_9ZZZZ</name>
<keyword evidence="1" id="KW-0472">Membrane</keyword>
<dbReference type="PANTHER" id="PTHR40547:SF1">
    <property type="entry name" value="SLL0298 PROTEIN"/>
    <property type="match status" value="1"/>
</dbReference>
<accession>A0A2H9T8K3</accession>
<dbReference type="PANTHER" id="PTHR40547">
    <property type="entry name" value="SLL0298 PROTEIN"/>
    <property type="match status" value="1"/>
</dbReference>
<evidence type="ECO:0000256" key="1">
    <source>
        <dbReference type="SAM" id="Phobius"/>
    </source>
</evidence>
<gene>
    <name evidence="3" type="ORF">CI610_01495</name>
</gene>
<feature type="transmembrane region" description="Helical" evidence="1">
    <location>
        <begin position="103"/>
        <end position="128"/>
    </location>
</feature>
<evidence type="ECO:0000259" key="2">
    <source>
        <dbReference type="Pfam" id="PF09835"/>
    </source>
</evidence>
<feature type="transmembrane region" description="Helical" evidence="1">
    <location>
        <begin position="134"/>
        <end position="155"/>
    </location>
</feature>
<dbReference type="Pfam" id="PF09835">
    <property type="entry name" value="DUF2062"/>
    <property type="match status" value="1"/>
</dbReference>
<dbReference type="EMBL" id="NSIT01000063">
    <property type="protein sequence ID" value="PJE79519.1"/>
    <property type="molecule type" value="Genomic_DNA"/>
</dbReference>
<dbReference type="InterPro" id="IPR018639">
    <property type="entry name" value="DUF2062"/>
</dbReference>
<keyword evidence="1" id="KW-1133">Transmembrane helix</keyword>
<keyword evidence="1" id="KW-0812">Transmembrane</keyword>
<feature type="transmembrane region" description="Helical" evidence="1">
    <location>
        <begin position="42"/>
        <end position="71"/>
    </location>
</feature>
<protein>
    <recommendedName>
        <fullName evidence="2">DUF2062 domain-containing protein</fullName>
    </recommendedName>
</protein>
<evidence type="ECO:0000313" key="3">
    <source>
        <dbReference type="EMBL" id="PJE79519.1"/>
    </source>
</evidence>
<feature type="transmembrane region" description="Helical" evidence="1">
    <location>
        <begin position="77"/>
        <end position="96"/>
    </location>
</feature>